<proteinExistence type="predicted"/>
<dbReference type="PANTHER" id="PTHR38567:SF1">
    <property type="entry name" value="DUF4291 DOMAIN-CONTAINING PROTEIN"/>
    <property type="match status" value="1"/>
</dbReference>
<gene>
    <name evidence="1" type="ORF">GCM10009760_63910</name>
</gene>
<dbReference type="InterPro" id="IPR025633">
    <property type="entry name" value="DUF4291"/>
</dbReference>
<name>A0ABP4KCR3_9ACTN</name>
<keyword evidence="2" id="KW-1185">Reference proteome</keyword>
<reference evidence="2" key="1">
    <citation type="journal article" date="2019" name="Int. J. Syst. Evol. Microbiol.">
        <title>The Global Catalogue of Microorganisms (GCM) 10K type strain sequencing project: providing services to taxonomists for standard genome sequencing and annotation.</title>
        <authorList>
            <consortium name="The Broad Institute Genomics Platform"/>
            <consortium name="The Broad Institute Genome Sequencing Center for Infectious Disease"/>
            <person name="Wu L."/>
            <person name="Ma J."/>
        </authorList>
    </citation>
    <scope>NUCLEOTIDE SEQUENCE [LARGE SCALE GENOMIC DNA]</scope>
    <source>
        <strain evidence="2">JCM 14560</strain>
    </source>
</reference>
<dbReference type="Pfam" id="PF14124">
    <property type="entry name" value="DUF4291"/>
    <property type="match status" value="1"/>
</dbReference>
<accession>A0ABP4KCR3</accession>
<dbReference type="EMBL" id="BAAANT010000088">
    <property type="protein sequence ID" value="GAA1501223.1"/>
    <property type="molecule type" value="Genomic_DNA"/>
</dbReference>
<dbReference type="Proteomes" id="UP001422759">
    <property type="component" value="Unassembled WGS sequence"/>
</dbReference>
<evidence type="ECO:0000313" key="1">
    <source>
        <dbReference type="EMBL" id="GAA1501223.1"/>
    </source>
</evidence>
<organism evidence="1 2">
    <name type="scientific">Kitasatospora kazusensis</name>
    <dbReference type="NCBI Taxonomy" id="407974"/>
    <lineage>
        <taxon>Bacteria</taxon>
        <taxon>Bacillati</taxon>
        <taxon>Actinomycetota</taxon>
        <taxon>Actinomycetes</taxon>
        <taxon>Kitasatosporales</taxon>
        <taxon>Streptomycetaceae</taxon>
        <taxon>Kitasatospora</taxon>
    </lineage>
</organism>
<comment type="caution">
    <text evidence="1">The sequence shown here is derived from an EMBL/GenBank/DDBJ whole genome shotgun (WGS) entry which is preliminary data.</text>
</comment>
<evidence type="ECO:0000313" key="2">
    <source>
        <dbReference type="Proteomes" id="UP001422759"/>
    </source>
</evidence>
<protein>
    <submittedName>
        <fullName evidence="1">Uncharacterized protein</fullName>
    </submittedName>
</protein>
<dbReference type="PANTHER" id="PTHR38567">
    <property type="entry name" value="DUF4291 DOMAIN-CONTAINING PROTEIN"/>
    <property type="match status" value="1"/>
</dbReference>
<sequence length="129" mass="13955">MPAVRISREGLERALAHACLSHHDRDRHASAAAWKAELAASPVRIQRDPERSTNLGELPHRAIQIGLSGAAVDRYVDEWILGLTDVTALAHEAHALVRAGQPEAADAKIPAETPYPLPEHISAWIAATL</sequence>
<dbReference type="RefSeq" id="WP_344469770.1">
    <property type="nucleotide sequence ID" value="NZ_BAAANT010000088.1"/>
</dbReference>